<dbReference type="SUPFAM" id="SSF53448">
    <property type="entry name" value="Nucleotide-diphospho-sugar transferases"/>
    <property type="match status" value="1"/>
</dbReference>
<dbReference type="PANTHER" id="PTHR22916:SF3">
    <property type="entry name" value="UDP-GLCNAC:BETAGAL BETA-1,3-N-ACETYLGLUCOSAMINYLTRANSFERASE-LIKE PROTEIN 1"/>
    <property type="match status" value="1"/>
</dbReference>
<evidence type="ECO:0000313" key="2">
    <source>
        <dbReference type="EMBL" id="QEM05793.1"/>
    </source>
</evidence>
<accession>A0AAE6MJL0</accession>
<feature type="domain" description="Glycosyltransferase 2-like" evidence="1">
    <location>
        <begin position="12"/>
        <end position="177"/>
    </location>
</feature>
<dbReference type="EMBL" id="CP043451">
    <property type="protein sequence ID" value="QEM05793.1"/>
    <property type="molecule type" value="Genomic_DNA"/>
</dbReference>
<dbReference type="Gene3D" id="3.90.550.10">
    <property type="entry name" value="Spore Coat Polysaccharide Biosynthesis Protein SpsA, Chain A"/>
    <property type="match status" value="1"/>
</dbReference>
<evidence type="ECO:0000313" key="3">
    <source>
        <dbReference type="Proteomes" id="UP000250557"/>
    </source>
</evidence>
<dbReference type="Pfam" id="PF00535">
    <property type="entry name" value="Glycos_transf_2"/>
    <property type="match status" value="1"/>
</dbReference>
<proteinExistence type="predicted"/>
<name>A0AAE6MJL0_9SPHI</name>
<dbReference type="Proteomes" id="UP000250557">
    <property type="component" value="Chromosome"/>
</dbReference>
<dbReference type="PANTHER" id="PTHR22916">
    <property type="entry name" value="GLYCOSYLTRANSFERASE"/>
    <property type="match status" value="1"/>
</dbReference>
<sequence length="347" mass="39073">MQYLNNLSTGISVILCCYNSSARLPLTIKHLALQKVPGSVGWEVIIVDNASTDGTAATARAEWGKHNLANVPFTVVSQPIAGLSHARDMGLNHARYEYLLFCDDDNWLFDDYIERAFKIMNSDSQIGVLGGCGLIEAEQPAPLSESLLKFTTVWGPQTWAVGSHWVYGAGSVYRKSILLELKNANWRQVTTGRIGKKLVSGEDVEICLMSHLMGYKIIADDNLKFKHFVPLKRQNITYILKAAFWLNYSSALLNGYFALVNNKPSIEQIINQDLLSTAKSLTKLTVNLVYQKTIKFRTVSIEQKILYYQKCGQLKSLLTNRQLIKNQYQHIKQLLKIVKTAQAFTSY</sequence>
<dbReference type="CDD" id="cd00761">
    <property type="entry name" value="Glyco_tranf_GTA_type"/>
    <property type="match status" value="1"/>
</dbReference>
<organism evidence="2 3">
    <name type="scientific">Mucilaginibacter rubeus</name>
    <dbReference type="NCBI Taxonomy" id="2027860"/>
    <lineage>
        <taxon>Bacteria</taxon>
        <taxon>Pseudomonadati</taxon>
        <taxon>Bacteroidota</taxon>
        <taxon>Sphingobacteriia</taxon>
        <taxon>Sphingobacteriales</taxon>
        <taxon>Sphingobacteriaceae</taxon>
        <taxon>Mucilaginibacter</taxon>
    </lineage>
</organism>
<dbReference type="GO" id="GO:0016758">
    <property type="term" value="F:hexosyltransferase activity"/>
    <property type="evidence" value="ECO:0007669"/>
    <property type="project" value="UniProtKB-ARBA"/>
</dbReference>
<gene>
    <name evidence="2" type="ORF">DIU31_020590</name>
</gene>
<reference evidence="2 3" key="1">
    <citation type="submission" date="2019-08" db="EMBL/GenBank/DDBJ databases">
        <title>Comparative genome analysis confer to the adaptation heavy metal polluted environment.</title>
        <authorList>
            <person name="Li Y."/>
        </authorList>
    </citation>
    <scope>NUCLEOTIDE SEQUENCE [LARGE SCALE GENOMIC DNA]</scope>
    <source>
        <strain evidence="2 3">P2</strain>
    </source>
</reference>
<dbReference type="InterPro" id="IPR029044">
    <property type="entry name" value="Nucleotide-diphossugar_trans"/>
</dbReference>
<dbReference type="InterPro" id="IPR001173">
    <property type="entry name" value="Glyco_trans_2-like"/>
</dbReference>
<evidence type="ECO:0000259" key="1">
    <source>
        <dbReference type="Pfam" id="PF00535"/>
    </source>
</evidence>
<protein>
    <submittedName>
        <fullName evidence="2">Glycosyltransferase family 2 protein</fullName>
    </submittedName>
</protein>
<dbReference type="AlphaFoldDB" id="A0AAE6MJL0"/>